<evidence type="ECO:0000256" key="1">
    <source>
        <dbReference type="SAM" id="MobiDB-lite"/>
    </source>
</evidence>
<sequence length="211" mass="23773">MADSMSNWYSRSDKPSVDRSEPLRTPAIFSPPEEEIHSQTVIRFRLRKRTRIKPAATTEFIADSGSDLCANASQLSFIDARQQLGKWGWIRRRWDAPTTSSKRKGLDQTEFLRRGGMIACYGLGMSSVDTISSTTRSSCRRFTLSRFQARSRSAIQTPAPRYTLLFGPSFLEQRSTTPEKSTVWCVSHYWIDSDASVNVDVLGSLCSCLPS</sequence>
<feature type="compositionally biased region" description="Polar residues" evidence="1">
    <location>
        <begin position="1"/>
        <end position="10"/>
    </location>
</feature>
<organism evidence="2 3">
    <name type="scientific">Pleurotus eryngii</name>
    <name type="common">Boletus of the steppes</name>
    <dbReference type="NCBI Taxonomy" id="5323"/>
    <lineage>
        <taxon>Eukaryota</taxon>
        <taxon>Fungi</taxon>
        <taxon>Dikarya</taxon>
        <taxon>Basidiomycota</taxon>
        <taxon>Agaricomycotina</taxon>
        <taxon>Agaricomycetes</taxon>
        <taxon>Agaricomycetidae</taxon>
        <taxon>Agaricales</taxon>
        <taxon>Pleurotineae</taxon>
        <taxon>Pleurotaceae</taxon>
        <taxon>Pleurotus</taxon>
    </lineage>
</organism>
<accession>A0A9P5ZY22</accession>
<dbReference type="AlphaFoldDB" id="A0A9P5ZY22"/>
<comment type="caution">
    <text evidence="2">The sequence shown here is derived from an EMBL/GenBank/DDBJ whole genome shotgun (WGS) entry which is preliminary data.</text>
</comment>
<feature type="region of interest" description="Disordered" evidence="1">
    <location>
        <begin position="1"/>
        <end position="32"/>
    </location>
</feature>
<keyword evidence="3" id="KW-1185">Reference proteome</keyword>
<proteinExistence type="predicted"/>
<evidence type="ECO:0000313" key="2">
    <source>
        <dbReference type="EMBL" id="KAF9494775.1"/>
    </source>
</evidence>
<name>A0A9P5ZY22_PLEER</name>
<gene>
    <name evidence="2" type="ORF">BDN71DRAFT_1507446</name>
</gene>
<dbReference type="EMBL" id="MU154569">
    <property type="protein sequence ID" value="KAF9494775.1"/>
    <property type="molecule type" value="Genomic_DNA"/>
</dbReference>
<reference evidence="2" key="1">
    <citation type="submission" date="2020-11" db="EMBL/GenBank/DDBJ databases">
        <authorList>
            <consortium name="DOE Joint Genome Institute"/>
            <person name="Ahrendt S."/>
            <person name="Riley R."/>
            <person name="Andreopoulos W."/>
            <person name="Labutti K."/>
            <person name="Pangilinan J."/>
            <person name="Ruiz-Duenas F.J."/>
            <person name="Barrasa J.M."/>
            <person name="Sanchez-Garcia M."/>
            <person name="Camarero S."/>
            <person name="Miyauchi S."/>
            <person name="Serrano A."/>
            <person name="Linde D."/>
            <person name="Babiker R."/>
            <person name="Drula E."/>
            <person name="Ayuso-Fernandez I."/>
            <person name="Pacheco R."/>
            <person name="Padilla G."/>
            <person name="Ferreira P."/>
            <person name="Barriuso J."/>
            <person name="Kellner H."/>
            <person name="Castanera R."/>
            <person name="Alfaro M."/>
            <person name="Ramirez L."/>
            <person name="Pisabarro A.G."/>
            <person name="Kuo A."/>
            <person name="Tritt A."/>
            <person name="Lipzen A."/>
            <person name="He G."/>
            <person name="Yan M."/>
            <person name="Ng V."/>
            <person name="Cullen D."/>
            <person name="Martin F."/>
            <person name="Rosso M.-N."/>
            <person name="Henrissat B."/>
            <person name="Hibbett D."/>
            <person name="Martinez A.T."/>
            <person name="Grigoriev I.V."/>
        </authorList>
    </citation>
    <scope>NUCLEOTIDE SEQUENCE</scope>
    <source>
        <strain evidence="2">ATCC 90797</strain>
    </source>
</reference>
<dbReference type="Proteomes" id="UP000807025">
    <property type="component" value="Unassembled WGS sequence"/>
</dbReference>
<evidence type="ECO:0000313" key="3">
    <source>
        <dbReference type="Proteomes" id="UP000807025"/>
    </source>
</evidence>
<protein>
    <submittedName>
        <fullName evidence="2">Uncharacterized protein</fullName>
    </submittedName>
</protein>
<feature type="compositionally biased region" description="Basic and acidic residues" evidence="1">
    <location>
        <begin position="11"/>
        <end position="22"/>
    </location>
</feature>